<reference evidence="2 3" key="1">
    <citation type="submission" date="2016-06" db="EMBL/GenBank/DDBJ databases">
        <title>Complete genome sequence of a saline-alkali tolerant type strain Dietzia timorensis ID05-A0528T.</title>
        <authorList>
            <person name="Wu X."/>
        </authorList>
    </citation>
    <scope>NUCLEOTIDE SEQUENCE [LARGE SCALE GENOMIC DNA]</scope>
    <source>
        <strain evidence="2 3">ID05-A0528</strain>
    </source>
</reference>
<dbReference type="EMBL" id="CP015961">
    <property type="protein sequence ID" value="ANI90849.1"/>
    <property type="molecule type" value="Genomic_DNA"/>
</dbReference>
<name>A0A173LGD4_9ACTN</name>
<keyword evidence="2" id="KW-0808">Transferase</keyword>
<sequence length="192" mass="20785">MPAMSKVESAFCRSSLWRPIASATARFAGRTPLSGRVLELGCGGGDIALSLTKSNPGVTYVASDADPKMVELAGRRLAAREDITVTHEDATDLSFPDESFDTVVSFLMLHHIVQWEAAIAEVARVLRRGGRLVGYDLTRTGANTAIHRFDGSQYLLISPDELAESFRAHGLDAKVRPFGFGQAMSFSATKPR</sequence>
<dbReference type="InterPro" id="IPR013216">
    <property type="entry name" value="Methyltransf_11"/>
</dbReference>
<evidence type="ECO:0000313" key="2">
    <source>
        <dbReference type="EMBL" id="ANI90849.1"/>
    </source>
</evidence>
<dbReference type="OrthoDB" id="9805171at2"/>
<dbReference type="SUPFAM" id="SSF53335">
    <property type="entry name" value="S-adenosyl-L-methionine-dependent methyltransferases"/>
    <property type="match status" value="1"/>
</dbReference>
<dbReference type="PANTHER" id="PTHR43591">
    <property type="entry name" value="METHYLTRANSFERASE"/>
    <property type="match status" value="1"/>
</dbReference>
<dbReference type="AlphaFoldDB" id="A0A173LGD4"/>
<evidence type="ECO:0000259" key="1">
    <source>
        <dbReference type="Pfam" id="PF08241"/>
    </source>
</evidence>
<keyword evidence="3" id="KW-1185">Reference proteome</keyword>
<dbReference type="GO" id="GO:0008757">
    <property type="term" value="F:S-adenosylmethionine-dependent methyltransferase activity"/>
    <property type="evidence" value="ECO:0007669"/>
    <property type="project" value="InterPro"/>
</dbReference>
<evidence type="ECO:0000313" key="3">
    <source>
        <dbReference type="Proteomes" id="UP000186104"/>
    </source>
</evidence>
<protein>
    <submittedName>
        <fullName evidence="2">Demethylmenaquinone methyltransferase</fullName>
    </submittedName>
</protein>
<accession>A0A173LGD4</accession>
<gene>
    <name evidence="2" type="ORF">BJL86_0037</name>
</gene>
<feature type="domain" description="Methyltransferase type 11" evidence="1">
    <location>
        <begin position="38"/>
        <end position="133"/>
    </location>
</feature>
<dbReference type="InterPro" id="IPR029063">
    <property type="entry name" value="SAM-dependent_MTases_sf"/>
</dbReference>
<dbReference type="CDD" id="cd02440">
    <property type="entry name" value="AdoMet_MTases"/>
    <property type="match status" value="1"/>
</dbReference>
<keyword evidence="2" id="KW-0489">Methyltransferase</keyword>
<dbReference type="Gene3D" id="3.40.50.150">
    <property type="entry name" value="Vaccinia Virus protein VP39"/>
    <property type="match status" value="1"/>
</dbReference>
<proteinExistence type="predicted"/>
<dbReference type="KEGG" id="dtm:BJL86_0037"/>
<dbReference type="Proteomes" id="UP000186104">
    <property type="component" value="Chromosome"/>
</dbReference>
<dbReference type="STRING" id="499555.BJL86_0037"/>
<dbReference type="Pfam" id="PF08241">
    <property type="entry name" value="Methyltransf_11"/>
    <property type="match status" value="1"/>
</dbReference>
<dbReference type="GO" id="GO:0032259">
    <property type="term" value="P:methylation"/>
    <property type="evidence" value="ECO:0007669"/>
    <property type="project" value="UniProtKB-KW"/>
</dbReference>
<organism evidence="2 3">
    <name type="scientific">Dietzia timorensis</name>
    <dbReference type="NCBI Taxonomy" id="499555"/>
    <lineage>
        <taxon>Bacteria</taxon>
        <taxon>Bacillati</taxon>
        <taxon>Actinomycetota</taxon>
        <taxon>Actinomycetes</taxon>
        <taxon>Mycobacteriales</taxon>
        <taxon>Dietziaceae</taxon>
        <taxon>Dietzia</taxon>
    </lineage>
</organism>